<feature type="region of interest" description="Disordered" evidence="1">
    <location>
        <begin position="62"/>
        <end position="128"/>
    </location>
</feature>
<keyword evidence="3" id="KW-1185">Reference proteome</keyword>
<name>A0ABQ9F9B6_TEGGR</name>
<protein>
    <submittedName>
        <fullName evidence="2">Uncharacterized protein</fullName>
    </submittedName>
</protein>
<feature type="compositionally biased region" description="Polar residues" evidence="1">
    <location>
        <begin position="64"/>
        <end position="79"/>
    </location>
</feature>
<accession>A0ABQ9F9B6</accession>
<feature type="region of interest" description="Disordered" evidence="1">
    <location>
        <begin position="145"/>
        <end position="231"/>
    </location>
</feature>
<feature type="compositionally biased region" description="Low complexity" evidence="1">
    <location>
        <begin position="114"/>
        <end position="128"/>
    </location>
</feature>
<proteinExistence type="predicted"/>
<reference evidence="2 3" key="1">
    <citation type="submission" date="2022-12" db="EMBL/GenBank/DDBJ databases">
        <title>Chromosome-level genome of Tegillarca granosa.</title>
        <authorList>
            <person name="Kim J."/>
        </authorList>
    </citation>
    <scope>NUCLEOTIDE SEQUENCE [LARGE SCALE GENOMIC DNA]</scope>
    <source>
        <strain evidence="2">Teg-2019</strain>
        <tissue evidence="2">Adductor muscle</tissue>
    </source>
</reference>
<dbReference type="Proteomes" id="UP001217089">
    <property type="component" value="Unassembled WGS sequence"/>
</dbReference>
<gene>
    <name evidence="2" type="ORF">KUTeg_008486</name>
</gene>
<evidence type="ECO:0000313" key="3">
    <source>
        <dbReference type="Proteomes" id="UP001217089"/>
    </source>
</evidence>
<organism evidence="2 3">
    <name type="scientific">Tegillarca granosa</name>
    <name type="common">Malaysian cockle</name>
    <name type="synonym">Anadara granosa</name>
    <dbReference type="NCBI Taxonomy" id="220873"/>
    <lineage>
        <taxon>Eukaryota</taxon>
        <taxon>Metazoa</taxon>
        <taxon>Spiralia</taxon>
        <taxon>Lophotrochozoa</taxon>
        <taxon>Mollusca</taxon>
        <taxon>Bivalvia</taxon>
        <taxon>Autobranchia</taxon>
        <taxon>Pteriomorphia</taxon>
        <taxon>Arcoida</taxon>
        <taxon>Arcoidea</taxon>
        <taxon>Arcidae</taxon>
        <taxon>Tegillarca</taxon>
    </lineage>
</organism>
<sequence>MDIPPHTKFAMNNILKELGTVVNPLEPNKPHLRHVQKPVMQETCSNPTEDKFVTATYREPIAAQTASTASPHRSPTGTPTKRDYRQASPCGSDHGTPPAIPPKMKKDNRRISAESHTSSSSSRSTLTPTSALLPALMVKTMSILSSPDSEAGGGVTSQTLQKPSRSEIKPTQTKSDVSHSSPKARPTSLASGLRNRKDIYTPLLLSDDDRESTSSKPFSEHSSVVLCNRLS</sequence>
<evidence type="ECO:0000256" key="1">
    <source>
        <dbReference type="SAM" id="MobiDB-lite"/>
    </source>
</evidence>
<dbReference type="EMBL" id="JARBDR010000342">
    <property type="protein sequence ID" value="KAJ8313925.1"/>
    <property type="molecule type" value="Genomic_DNA"/>
</dbReference>
<feature type="compositionally biased region" description="Polar residues" evidence="1">
    <location>
        <begin position="156"/>
        <end position="181"/>
    </location>
</feature>
<evidence type="ECO:0000313" key="2">
    <source>
        <dbReference type="EMBL" id="KAJ8313925.1"/>
    </source>
</evidence>
<comment type="caution">
    <text evidence="2">The sequence shown here is derived from an EMBL/GenBank/DDBJ whole genome shotgun (WGS) entry which is preliminary data.</text>
</comment>